<dbReference type="NCBIfam" id="TIGR04183">
    <property type="entry name" value="Por_Secre_tail"/>
    <property type="match status" value="1"/>
</dbReference>
<dbReference type="EMBL" id="VSSQ01021688">
    <property type="protein sequence ID" value="MPM67433.1"/>
    <property type="molecule type" value="Genomic_DNA"/>
</dbReference>
<reference evidence="2" key="1">
    <citation type="submission" date="2019-08" db="EMBL/GenBank/DDBJ databases">
        <authorList>
            <person name="Kucharzyk K."/>
            <person name="Murdoch R.W."/>
            <person name="Higgins S."/>
            <person name="Loffler F."/>
        </authorList>
    </citation>
    <scope>NUCLEOTIDE SEQUENCE</scope>
</reference>
<protein>
    <recommendedName>
        <fullName evidence="1">Secretion system C-terminal sorting domain-containing protein</fullName>
    </recommendedName>
</protein>
<dbReference type="SMART" id="SM00710">
    <property type="entry name" value="PbH1"/>
    <property type="match status" value="5"/>
</dbReference>
<feature type="domain" description="Secretion system C-terminal sorting" evidence="1">
    <location>
        <begin position="456"/>
        <end position="527"/>
    </location>
</feature>
<organism evidence="2">
    <name type="scientific">bioreactor metagenome</name>
    <dbReference type="NCBI Taxonomy" id="1076179"/>
    <lineage>
        <taxon>unclassified sequences</taxon>
        <taxon>metagenomes</taxon>
        <taxon>ecological metagenomes</taxon>
    </lineage>
</organism>
<dbReference type="Gene3D" id="2.160.20.10">
    <property type="entry name" value="Single-stranded right-handed beta-helix, Pectin lyase-like"/>
    <property type="match status" value="2"/>
</dbReference>
<accession>A0A645BWC2</accession>
<proteinExistence type="predicted"/>
<name>A0A645BWC2_9ZZZZ</name>
<gene>
    <name evidence="2" type="ORF">SDC9_114355</name>
</gene>
<dbReference type="InterPro" id="IPR026444">
    <property type="entry name" value="Secre_tail"/>
</dbReference>
<comment type="caution">
    <text evidence="2">The sequence shown here is derived from an EMBL/GenBank/DDBJ whole genome shotgun (WGS) entry which is preliminary data.</text>
</comment>
<dbReference type="NCBIfam" id="TIGR03804">
    <property type="entry name" value="para_beta_helix"/>
    <property type="match status" value="1"/>
</dbReference>
<dbReference type="InterPro" id="IPR006626">
    <property type="entry name" value="PbH1"/>
</dbReference>
<dbReference type="InterPro" id="IPR022441">
    <property type="entry name" value="Para_beta_helix_rpt-2"/>
</dbReference>
<sequence length="531" mass="56165">MLVNNFFGPDSTGLDAFRIGGDSLLQSNGIEFNTVSKHNRLGGYTAAERNIVSGNRVYGMVYYGNCSYNPVVGNYIGVDVTGNNALPNATGICVDGGSNHNPIVNNVLSGNYSYGIFIVTTGTYYNTMTGNILGLNAAGTDTVPNDAGLLIGGGTKYNTIGGTTPSERNIFSGNRFGGIEIADQGTSFNMISGNYIGTDITGLQARPNLYGISVISECSQNTIDDNVISGNLHYGILLFENADSNIITRNYIGPGADSTTAIGNGTVGVVIWNGCSYNQIGGDGTGNVIAYQDSCGIAVKDNSTLFNTISGNSVYENSLMGIDIFPEGPNTNDAGDSDNGPNELMNYPVISHAAYNSADDMVWVYGTLDTETPENAVIELFTAIPDSTVNHGEGEKYLGRTTCDASGNWMFFGSGITDGMLITATATSVSGSTSEFCENYTVIASVSEYEANFVSVFPNPASDHLYISAPGAALNNVSVFTVDGRKVFEQTGMNENSFEWSFGNELQGGVYVVRILTDDGRVLVSKFDVVK</sequence>
<evidence type="ECO:0000313" key="2">
    <source>
        <dbReference type="EMBL" id="MPM67433.1"/>
    </source>
</evidence>
<evidence type="ECO:0000259" key="1">
    <source>
        <dbReference type="Pfam" id="PF18962"/>
    </source>
</evidence>
<dbReference type="Pfam" id="PF18962">
    <property type="entry name" value="Por_Secre_tail"/>
    <property type="match status" value="1"/>
</dbReference>
<dbReference type="AlphaFoldDB" id="A0A645BWC2"/>
<dbReference type="InterPro" id="IPR012334">
    <property type="entry name" value="Pectin_lyas_fold"/>
</dbReference>